<feature type="non-terminal residue" evidence="2">
    <location>
        <position position="1"/>
    </location>
</feature>
<evidence type="ECO:0000313" key="2">
    <source>
        <dbReference type="EMBL" id="KAA8585337.1"/>
    </source>
</evidence>
<dbReference type="EMBL" id="VOFY01000015">
    <property type="protein sequence ID" value="KAA8585337.1"/>
    <property type="molecule type" value="Genomic_DNA"/>
</dbReference>
<dbReference type="AlphaFoldDB" id="A0A5J5CUF6"/>
<evidence type="ECO:0000313" key="3">
    <source>
        <dbReference type="Proteomes" id="UP000327493"/>
    </source>
</evidence>
<organism evidence="2 3">
    <name type="scientific">Etheostoma spectabile</name>
    <name type="common">orangethroat darter</name>
    <dbReference type="NCBI Taxonomy" id="54343"/>
    <lineage>
        <taxon>Eukaryota</taxon>
        <taxon>Metazoa</taxon>
        <taxon>Chordata</taxon>
        <taxon>Craniata</taxon>
        <taxon>Vertebrata</taxon>
        <taxon>Euteleostomi</taxon>
        <taxon>Actinopterygii</taxon>
        <taxon>Neopterygii</taxon>
        <taxon>Teleostei</taxon>
        <taxon>Neoteleostei</taxon>
        <taxon>Acanthomorphata</taxon>
        <taxon>Eupercaria</taxon>
        <taxon>Perciformes</taxon>
        <taxon>Percoidei</taxon>
        <taxon>Percidae</taxon>
        <taxon>Etheostomatinae</taxon>
        <taxon>Etheostoma</taxon>
    </lineage>
</organism>
<sequence length="76" mass="8272">DPGKSQGGFLNLGVKDKSLSKPQLESSEGSLWPALAPSMAGLPQRNHRGIFCPRGWGSSFCEIDNSPRDYIPNEEL</sequence>
<comment type="caution">
    <text evidence="2">The sequence shown here is derived from an EMBL/GenBank/DDBJ whole genome shotgun (WGS) entry which is preliminary data.</text>
</comment>
<evidence type="ECO:0000256" key="1">
    <source>
        <dbReference type="SAM" id="MobiDB-lite"/>
    </source>
</evidence>
<accession>A0A5J5CUF6</accession>
<dbReference type="Proteomes" id="UP000327493">
    <property type="component" value="Chromosome 15"/>
</dbReference>
<keyword evidence="3" id="KW-1185">Reference proteome</keyword>
<name>A0A5J5CUF6_9PERO</name>
<protein>
    <submittedName>
        <fullName evidence="2">Uncharacterized protein</fullName>
    </submittedName>
</protein>
<gene>
    <name evidence="2" type="ORF">FQN60_004031</name>
</gene>
<feature type="region of interest" description="Disordered" evidence="1">
    <location>
        <begin position="1"/>
        <end position="28"/>
    </location>
</feature>
<proteinExistence type="predicted"/>
<reference evidence="2 3" key="1">
    <citation type="submission" date="2019-08" db="EMBL/GenBank/DDBJ databases">
        <title>A chromosome-level genome assembly, high-density linkage maps, and genome scans reveal the genomic architecture of hybrid incompatibilities underlying speciation via character displacement in darters (Percidae: Etheostominae).</title>
        <authorList>
            <person name="Moran R.L."/>
            <person name="Catchen J.M."/>
            <person name="Fuller R.C."/>
        </authorList>
    </citation>
    <scope>NUCLEOTIDE SEQUENCE [LARGE SCALE GENOMIC DNA]</scope>
    <source>
        <strain evidence="2">EspeVRDwgs_2016</strain>
        <tissue evidence="2">Muscle</tissue>
    </source>
</reference>